<dbReference type="InterPro" id="IPR036291">
    <property type="entry name" value="NAD(P)-bd_dom_sf"/>
</dbReference>
<dbReference type="InterPro" id="IPR006037">
    <property type="entry name" value="RCK_C"/>
</dbReference>
<dbReference type="InterPro" id="IPR038770">
    <property type="entry name" value="Na+/solute_symporter_sf"/>
</dbReference>
<dbReference type="InterPro" id="IPR036721">
    <property type="entry name" value="RCK_C_sf"/>
</dbReference>
<evidence type="ECO:0000256" key="4">
    <source>
        <dbReference type="ARBA" id="ARBA00022692"/>
    </source>
</evidence>
<evidence type="ECO:0000313" key="11">
    <source>
        <dbReference type="Proteomes" id="UP000078287"/>
    </source>
</evidence>
<feature type="transmembrane region" description="Helical" evidence="7">
    <location>
        <begin position="149"/>
        <end position="172"/>
    </location>
</feature>
<dbReference type="SUPFAM" id="SSF116726">
    <property type="entry name" value="TrkA C-terminal domain-like"/>
    <property type="match status" value="1"/>
</dbReference>
<dbReference type="PROSITE" id="PS51201">
    <property type="entry name" value="RCK_N"/>
    <property type="match status" value="1"/>
</dbReference>
<comment type="caution">
    <text evidence="10">The sequence shown here is derived from an EMBL/GenBank/DDBJ whole genome shotgun (WGS) entry which is preliminary data.</text>
</comment>
<dbReference type="STRING" id="1707952.A6A03_03595"/>
<feature type="transmembrane region" description="Helical" evidence="7">
    <location>
        <begin position="360"/>
        <end position="381"/>
    </location>
</feature>
<dbReference type="AlphaFoldDB" id="A0A178M3J3"/>
<feature type="transmembrane region" description="Helical" evidence="7">
    <location>
        <begin position="118"/>
        <end position="137"/>
    </location>
</feature>
<feature type="transmembrane region" description="Helical" evidence="7">
    <location>
        <begin position="6"/>
        <end position="25"/>
    </location>
</feature>
<dbReference type="EMBL" id="LWQS01000082">
    <property type="protein sequence ID" value="OAN42812.1"/>
    <property type="molecule type" value="Genomic_DNA"/>
</dbReference>
<keyword evidence="3" id="KW-0813">Transport</keyword>
<dbReference type="GO" id="GO:1902600">
    <property type="term" value="P:proton transmembrane transport"/>
    <property type="evidence" value="ECO:0007669"/>
    <property type="project" value="InterPro"/>
</dbReference>
<sequence length="676" mass="71750">MHHNISLLANLAIALVVAFAGGVLARRLGLPTIVGYLVAGMAIGPFTPGFVGNVEDISQLAEIGVIFLMFGVGLHFSLKDLWAVRQVALPGAILQMAIATSLGFALSQLWGWEPVPGLLLGMSISIASTVVLLRGLMDNGLLNTSAGRIAVGWLVLEDLATVLILVLLPIIFGSQSEQSLLSGAFSLLKAALFVAVMLFAGRRLLPKLLDVIAGTRSRELFILAAVAIALGTAFGAAAFFDVSLALGAFLAGVVLSESQFSHQIGDDVLPFRETFAVIFFVSVGMIVNPLYLWANAGQVLALTALIVLGKAFITQLLGFFLPASGRTMLVVAAGLSQIGEFSFILGSAGMALGLLNQEQYSLILAGALLSIMVNPLMFRLIKPIEQAMQRVSPRLWQWFDSHPLQPAELALPREGHVVVVGYGRVGQHIVTVLEKLGIPRLVIEIDSGRAAEFNAHGVPTLFGDAANSDVLVHAGLERARALVVTLPDEMATEMVVAAARKIAPNLPIIARAATTKGVGRLINLGARDVIHPELEGGLEVMRHTLLCLGYPATQVQGYTDAVRRDEYDFTVSSPAEHQALDQMVRAARGIEITWRMVGEQSPIVGQTLAEANIRARTGASVIALIRNQQLIANPKSSTVFQAGDLVGLIGESDQITAAEELISGATVAREPVLAGR</sequence>
<dbReference type="Pfam" id="PF00999">
    <property type="entry name" value="Na_H_Exchanger"/>
    <property type="match status" value="1"/>
</dbReference>
<organism evidence="10 11">
    <name type="scientific">Chloroflexus islandicus</name>
    <dbReference type="NCBI Taxonomy" id="1707952"/>
    <lineage>
        <taxon>Bacteria</taxon>
        <taxon>Bacillati</taxon>
        <taxon>Chloroflexota</taxon>
        <taxon>Chloroflexia</taxon>
        <taxon>Chloroflexales</taxon>
        <taxon>Chloroflexineae</taxon>
        <taxon>Chloroflexaceae</taxon>
        <taxon>Chloroflexus</taxon>
    </lineage>
</organism>
<dbReference type="GO" id="GO:0008324">
    <property type="term" value="F:monoatomic cation transmembrane transporter activity"/>
    <property type="evidence" value="ECO:0007669"/>
    <property type="project" value="InterPro"/>
</dbReference>
<proteinExistence type="inferred from homology"/>
<dbReference type="Pfam" id="PF02254">
    <property type="entry name" value="TrkA_N"/>
    <property type="match status" value="1"/>
</dbReference>
<dbReference type="PANTHER" id="PTHR42751:SF1">
    <property type="entry name" value="CATION_PROTON ANTIPORTER YBAL-RELATED"/>
    <property type="match status" value="1"/>
</dbReference>
<evidence type="ECO:0000313" key="10">
    <source>
        <dbReference type="EMBL" id="OAN42812.1"/>
    </source>
</evidence>
<evidence type="ECO:0000256" key="6">
    <source>
        <dbReference type="ARBA" id="ARBA00023136"/>
    </source>
</evidence>
<feature type="transmembrane region" description="Helical" evidence="7">
    <location>
        <begin position="299"/>
        <end position="321"/>
    </location>
</feature>
<protein>
    <submittedName>
        <fullName evidence="10">Sodium:proton exchanger</fullName>
    </submittedName>
</protein>
<dbReference type="Pfam" id="PF02080">
    <property type="entry name" value="TrkA_C"/>
    <property type="match status" value="1"/>
</dbReference>
<gene>
    <name evidence="10" type="ORF">A6A03_03595</name>
</gene>
<evidence type="ECO:0000259" key="8">
    <source>
        <dbReference type="PROSITE" id="PS51201"/>
    </source>
</evidence>
<comment type="subcellular location">
    <subcellularLocation>
        <location evidence="1">Membrane</location>
        <topology evidence="1">Multi-pass membrane protein</topology>
    </subcellularLocation>
</comment>
<dbReference type="Gene3D" id="1.20.1530.20">
    <property type="match status" value="1"/>
</dbReference>
<keyword evidence="5 7" id="KW-1133">Transmembrane helix</keyword>
<dbReference type="GO" id="GO:0015297">
    <property type="term" value="F:antiporter activity"/>
    <property type="evidence" value="ECO:0007669"/>
    <property type="project" value="InterPro"/>
</dbReference>
<dbReference type="OrthoDB" id="9793589at2"/>
<evidence type="ECO:0000256" key="1">
    <source>
        <dbReference type="ARBA" id="ARBA00004141"/>
    </source>
</evidence>
<feature type="transmembrane region" description="Helical" evidence="7">
    <location>
        <begin position="274"/>
        <end position="293"/>
    </location>
</feature>
<dbReference type="InterPro" id="IPR003148">
    <property type="entry name" value="RCK_N"/>
</dbReference>
<dbReference type="Proteomes" id="UP000078287">
    <property type="component" value="Unassembled WGS sequence"/>
</dbReference>
<reference evidence="10 11" key="1">
    <citation type="submission" date="2016-04" db="EMBL/GenBank/DDBJ databases">
        <title>Chloroflexus islandicus sp. nov., a thermophilic filamentous anoxygenic phototrophic bacterium from geyser Strokkur (Iceland).</title>
        <authorList>
            <person name="Gaisin V.A."/>
            <person name="Kalashnikov A.M."/>
            <person name="Sukhacheva M.V."/>
            <person name="Grouzdev D.S."/>
            <person name="Ivanov T.M."/>
            <person name="Kuznetsov B."/>
            <person name="Gorlenko V.M."/>
        </authorList>
    </citation>
    <scope>NUCLEOTIDE SEQUENCE [LARGE SCALE GENOMIC DNA]</scope>
    <source>
        <strain evidence="11">isl-2</strain>
    </source>
</reference>
<evidence type="ECO:0000256" key="5">
    <source>
        <dbReference type="ARBA" id="ARBA00022989"/>
    </source>
</evidence>
<dbReference type="PANTHER" id="PTHR42751">
    <property type="entry name" value="SODIUM/HYDROGEN EXCHANGER FAMILY/TRKA DOMAIN PROTEIN"/>
    <property type="match status" value="1"/>
</dbReference>
<feature type="transmembrane region" description="Helical" evidence="7">
    <location>
        <begin position="57"/>
        <end position="76"/>
    </location>
</feature>
<keyword evidence="4 7" id="KW-0812">Transmembrane</keyword>
<accession>A0A178M3J3</accession>
<dbReference type="GO" id="GO:0006813">
    <property type="term" value="P:potassium ion transport"/>
    <property type="evidence" value="ECO:0007669"/>
    <property type="project" value="InterPro"/>
</dbReference>
<evidence type="ECO:0000256" key="3">
    <source>
        <dbReference type="ARBA" id="ARBA00022448"/>
    </source>
</evidence>
<dbReference type="RefSeq" id="WP_066790270.1">
    <property type="nucleotide sequence ID" value="NZ_LWQS01000082.1"/>
</dbReference>
<evidence type="ECO:0000256" key="2">
    <source>
        <dbReference type="ARBA" id="ARBA00005551"/>
    </source>
</evidence>
<feature type="domain" description="RCK N-terminal" evidence="8">
    <location>
        <begin position="414"/>
        <end position="531"/>
    </location>
</feature>
<evidence type="ECO:0000259" key="9">
    <source>
        <dbReference type="PROSITE" id="PS51202"/>
    </source>
</evidence>
<dbReference type="GO" id="GO:0016020">
    <property type="term" value="C:membrane"/>
    <property type="evidence" value="ECO:0007669"/>
    <property type="project" value="UniProtKB-SubCell"/>
</dbReference>
<keyword evidence="11" id="KW-1185">Reference proteome</keyword>
<feature type="transmembrane region" description="Helical" evidence="7">
    <location>
        <begin position="32"/>
        <end position="51"/>
    </location>
</feature>
<feature type="transmembrane region" description="Helical" evidence="7">
    <location>
        <begin position="178"/>
        <end position="200"/>
    </location>
</feature>
<keyword evidence="6 7" id="KW-0472">Membrane</keyword>
<comment type="similarity">
    <text evidence="2">Belongs to the monovalent cation:proton antiporter 2 (CPA2) transporter (TC 2.A.37) family.</text>
</comment>
<evidence type="ECO:0000256" key="7">
    <source>
        <dbReference type="SAM" id="Phobius"/>
    </source>
</evidence>
<dbReference type="InterPro" id="IPR006153">
    <property type="entry name" value="Cation/H_exchanger_TM"/>
</dbReference>
<dbReference type="Gene3D" id="3.40.50.720">
    <property type="entry name" value="NAD(P)-binding Rossmann-like Domain"/>
    <property type="match status" value="1"/>
</dbReference>
<dbReference type="PROSITE" id="PS51202">
    <property type="entry name" value="RCK_C"/>
    <property type="match status" value="1"/>
</dbReference>
<feature type="transmembrane region" description="Helical" evidence="7">
    <location>
        <begin position="88"/>
        <end position="112"/>
    </location>
</feature>
<dbReference type="Gene3D" id="3.30.70.1450">
    <property type="entry name" value="Regulator of K+ conductance, C-terminal domain"/>
    <property type="match status" value="1"/>
</dbReference>
<name>A0A178M3J3_9CHLR</name>
<feature type="domain" description="RCK C-terminal" evidence="9">
    <location>
        <begin position="580"/>
        <end position="664"/>
    </location>
</feature>
<feature type="transmembrane region" description="Helical" evidence="7">
    <location>
        <begin position="220"/>
        <end position="238"/>
    </location>
</feature>
<feature type="transmembrane region" description="Helical" evidence="7">
    <location>
        <begin position="328"/>
        <end position="354"/>
    </location>
</feature>
<dbReference type="SUPFAM" id="SSF51735">
    <property type="entry name" value="NAD(P)-binding Rossmann-fold domains"/>
    <property type="match status" value="1"/>
</dbReference>